<evidence type="ECO:0000256" key="10">
    <source>
        <dbReference type="PIRSR" id="PIRSR610347-2"/>
    </source>
</evidence>
<evidence type="ECO:0000256" key="5">
    <source>
        <dbReference type="ARBA" id="ARBA00022801"/>
    </source>
</evidence>
<comment type="similarity">
    <text evidence="2">Belongs to the tyrosyl-DNA phosphodiesterase family.</text>
</comment>
<evidence type="ECO:0000313" key="12">
    <source>
        <dbReference type="EMBL" id="OQV19087.1"/>
    </source>
</evidence>
<dbReference type="InterPro" id="IPR010347">
    <property type="entry name" value="Tdp1"/>
</dbReference>
<keyword evidence="6" id="KW-0269">Exonuclease</keyword>
<gene>
    <name evidence="12" type="ORF">BV898_06939</name>
</gene>
<evidence type="ECO:0000256" key="2">
    <source>
        <dbReference type="ARBA" id="ARBA00010205"/>
    </source>
</evidence>
<organism evidence="12 13">
    <name type="scientific">Hypsibius exemplaris</name>
    <name type="common">Freshwater tardigrade</name>
    <dbReference type="NCBI Taxonomy" id="2072580"/>
    <lineage>
        <taxon>Eukaryota</taxon>
        <taxon>Metazoa</taxon>
        <taxon>Ecdysozoa</taxon>
        <taxon>Tardigrada</taxon>
        <taxon>Eutardigrada</taxon>
        <taxon>Parachela</taxon>
        <taxon>Hypsibioidea</taxon>
        <taxon>Hypsibiidae</taxon>
        <taxon>Hypsibius</taxon>
    </lineage>
</organism>
<evidence type="ECO:0000256" key="8">
    <source>
        <dbReference type="ARBA" id="ARBA00023242"/>
    </source>
</evidence>
<keyword evidence="13" id="KW-1185">Reference proteome</keyword>
<dbReference type="GO" id="GO:0003690">
    <property type="term" value="F:double-stranded DNA binding"/>
    <property type="evidence" value="ECO:0007669"/>
    <property type="project" value="TreeGrafter"/>
</dbReference>
<comment type="subcellular location">
    <subcellularLocation>
        <location evidence="1">Nucleus</location>
    </subcellularLocation>
</comment>
<keyword evidence="8" id="KW-0539">Nucleus</keyword>
<feature type="site" description="Interaction with DNA" evidence="11">
    <location>
        <position position="280"/>
    </location>
</feature>
<name>A0A1W0WVA1_HYPEX</name>
<evidence type="ECO:0000256" key="7">
    <source>
        <dbReference type="ARBA" id="ARBA00023204"/>
    </source>
</evidence>
<dbReference type="SUPFAM" id="SSF56024">
    <property type="entry name" value="Phospholipase D/nuclease"/>
    <property type="match status" value="2"/>
</dbReference>
<feature type="binding site" evidence="10">
    <location>
        <position position="43"/>
    </location>
    <ligand>
        <name>substrate</name>
    </ligand>
</feature>
<accession>A0A1W0WVA1</accession>
<comment type="caution">
    <text evidence="12">The sequence shown here is derived from an EMBL/GenBank/DDBJ whole genome shotgun (WGS) entry which is preliminary data.</text>
</comment>
<keyword evidence="3" id="KW-0540">Nuclease</keyword>
<evidence type="ECO:0000256" key="1">
    <source>
        <dbReference type="ARBA" id="ARBA00004123"/>
    </source>
</evidence>
<dbReference type="Proteomes" id="UP000192578">
    <property type="component" value="Unassembled WGS sequence"/>
</dbReference>
<dbReference type="AlphaFoldDB" id="A0A1W0WVA1"/>
<evidence type="ECO:0000256" key="3">
    <source>
        <dbReference type="ARBA" id="ARBA00022722"/>
    </source>
</evidence>
<dbReference type="GO" id="GO:0005634">
    <property type="term" value="C:nucleus"/>
    <property type="evidence" value="ECO:0007669"/>
    <property type="project" value="UniProtKB-SubCell"/>
</dbReference>
<reference evidence="13" key="1">
    <citation type="submission" date="2017-01" db="EMBL/GenBank/DDBJ databases">
        <title>Comparative genomics of anhydrobiosis in the tardigrade Hypsibius dujardini.</title>
        <authorList>
            <person name="Yoshida Y."/>
            <person name="Koutsovoulos G."/>
            <person name="Laetsch D."/>
            <person name="Stevens L."/>
            <person name="Kumar S."/>
            <person name="Horikawa D."/>
            <person name="Ishino K."/>
            <person name="Komine S."/>
            <person name="Tomita M."/>
            <person name="Blaxter M."/>
            <person name="Arakawa K."/>
        </authorList>
    </citation>
    <scope>NUCLEOTIDE SEQUENCE [LARGE SCALE GENOMIC DNA]</scope>
    <source>
        <strain evidence="13">Z151</strain>
    </source>
</reference>
<dbReference type="GO" id="GO:0017005">
    <property type="term" value="F:3'-tyrosyl-DNA phosphodiesterase activity"/>
    <property type="evidence" value="ECO:0007669"/>
    <property type="project" value="TreeGrafter"/>
</dbReference>
<feature type="binding site" evidence="10">
    <location>
        <position position="257"/>
    </location>
    <ligand>
        <name>substrate</name>
    </ligand>
</feature>
<dbReference type="EMBL" id="MTYJ01000043">
    <property type="protein sequence ID" value="OQV19087.1"/>
    <property type="molecule type" value="Genomic_DNA"/>
</dbReference>
<dbReference type="PANTHER" id="PTHR12415">
    <property type="entry name" value="TYROSYL-DNA PHOSPHODIESTERASE 1"/>
    <property type="match status" value="1"/>
</dbReference>
<dbReference type="Pfam" id="PF06087">
    <property type="entry name" value="Tyr-DNA_phospho"/>
    <property type="match status" value="1"/>
</dbReference>
<keyword evidence="4" id="KW-0227">DNA damage</keyword>
<dbReference type="GO" id="GO:0003697">
    <property type="term" value="F:single-stranded DNA binding"/>
    <property type="evidence" value="ECO:0007669"/>
    <property type="project" value="TreeGrafter"/>
</dbReference>
<evidence type="ECO:0000256" key="11">
    <source>
        <dbReference type="PIRSR" id="PIRSR610347-3"/>
    </source>
</evidence>
<dbReference type="PANTHER" id="PTHR12415:SF0">
    <property type="entry name" value="TYROSYL-DNA PHOSPHODIESTERASE 1"/>
    <property type="match status" value="1"/>
</dbReference>
<dbReference type="OrthoDB" id="47785at2759"/>
<dbReference type="GO" id="GO:0004527">
    <property type="term" value="F:exonuclease activity"/>
    <property type="evidence" value="ECO:0007669"/>
    <property type="project" value="UniProtKB-KW"/>
</dbReference>
<sequence>MIVHGDRSASAGGQALRQEALLFPNITLAQAPLPIAYGTHHTKMMLLSYDVGMRTQGMWISPLFLKTDSPTAPDSETHFKADLIEYLRTYNMSTLTKLSDSIRHYDMSCARVCLVASSPGRHTGPTKAQFGHLKLRSLLAKHCSTTDSTNQEPWHEWPVIGQFSSIGSLGPTADSWLTGELLETLSTPLTGPLGRRAPLNLIFPTVDNVRLSLEGWAGGGSLPYSEATALKQQYLNKFLHVWKSEEKGRNNCMPHVKTYARVSPDLTRCSWFLMTSANMSKAAWGAMEKASSQVMIRSYEIGVLLLPKFHHPGAATFSISHDCNSPVAQNNCSARPSLFLPYDLPLKEYSQTDRPWTWDGSMAGLKDRFGKCRR</sequence>
<feature type="active site" description="Nucleophile" evidence="9">
    <location>
        <position position="41"/>
    </location>
</feature>
<feature type="active site" description="Proton donor/acceptor" evidence="9">
    <location>
        <position position="255"/>
    </location>
</feature>
<keyword evidence="5" id="KW-0378">Hydrolase</keyword>
<evidence type="ECO:0000256" key="9">
    <source>
        <dbReference type="PIRSR" id="PIRSR610347-1"/>
    </source>
</evidence>
<evidence type="ECO:0000256" key="4">
    <source>
        <dbReference type="ARBA" id="ARBA00022763"/>
    </source>
</evidence>
<proteinExistence type="inferred from homology"/>
<dbReference type="GO" id="GO:0006281">
    <property type="term" value="P:DNA repair"/>
    <property type="evidence" value="ECO:0007669"/>
    <property type="project" value="UniProtKB-KW"/>
</dbReference>
<dbReference type="Gene3D" id="3.30.870.10">
    <property type="entry name" value="Endonuclease Chain A"/>
    <property type="match status" value="2"/>
</dbReference>
<evidence type="ECO:0000256" key="6">
    <source>
        <dbReference type="ARBA" id="ARBA00022839"/>
    </source>
</evidence>
<protein>
    <submittedName>
        <fullName evidence="12">Tyrosyl-DNA phosphodiesterase 1</fullName>
    </submittedName>
</protein>
<keyword evidence="7" id="KW-0234">DNA repair</keyword>
<evidence type="ECO:0000313" key="13">
    <source>
        <dbReference type="Proteomes" id="UP000192578"/>
    </source>
</evidence>